<dbReference type="Proteomes" id="UP000430202">
    <property type="component" value="Unassembled WGS sequence"/>
</dbReference>
<dbReference type="Pfam" id="PF16148">
    <property type="entry name" value="DUF4856"/>
    <property type="match status" value="1"/>
</dbReference>
<accession>A0A653UGG6</accession>
<dbReference type="AlphaFoldDB" id="A0A653UGG6"/>
<evidence type="ECO:0000313" key="1">
    <source>
        <dbReference type="EMBL" id="VXB92044.1"/>
    </source>
</evidence>
<keyword evidence="2" id="KW-1185">Reference proteome</keyword>
<sequence length="415" mass="45375">MKKNLFVLSSIASLLFISCSDDDSLELTTCEDGDCDPVETTIDNPDSYVFTRDNESTVSFDGQTTRLKMGAEILSAFTDVTSTSDQILSMYAHEEGANDFEETELNASDKSVKSKTAASADFFSTNATDQTLIRADFDGFITAQVNEVFPNWEVAASAGVAGQIADGSSTRYVNAQGLEYNQAFNKGLIGALTLDQIVNNYLSTAVLDEGDNRADNDANVVAEGKIYTNMEHKWDEAYGYVYGLNADAANPNDDLGADSFLNKYVGRVEGDDDFAGIADEIFQAFKLGRAAIVAKQYDVRDAQAEIIREKLSEVIGIRAVYYLQQGKNSLNQETPDFGGAFHDLSEGYGFVYSLQFTRKTNSTEPYFTKEEVDAFLVDLMDDGENGLWDVEAATLDAISADIAARFSFTLEQAAE</sequence>
<reference evidence="1 2" key="1">
    <citation type="submission" date="2019-10" db="EMBL/GenBank/DDBJ databases">
        <authorList>
            <person name="Karimi E."/>
        </authorList>
    </citation>
    <scope>NUCLEOTIDE SEQUENCE [LARGE SCALE GENOMIC DNA]</scope>
    <source>
        <strain evidence="1">Maribacter sp. 151</strain>
    </source>
</reference>
<evidence type="ECO:0008006" key="3">
    <source>
        <dbReference type="Google" id="ProtNLM"/>
    </source>
</evidence>
<name>A0A653UGG6_9FLAO</name>
<dbReference type="PROSITE" id="PS51257">
    <property type="entry name" value="PROKAR_LIPOPROTEIN"/>
    <property type="match status" value="1"/>
</dbReference>
<evidence type="ECO:0000313" key="2">
    <source>
        <dbReference type="Proteomes" id="UP000430202"/>
    </source>
</evidence>
<dbReference type="RefSeq" id="WP_159303367.1">
    <property type="nucleotide sequence ID" value="NZ_LR733271.1"/>
</dbReference>
<protein>
    <recommendedName>
        <fullName evidence="3">DUF4856 domain-containing protein</fullName>
    </recommendedName>
</protein>
<gene>
    <name evidence="1" type="ORF">MARI151_50099</name>
</gene>
<dbReference type="EMBL" id="CABWLR010000005">
    <property type="protein sequence ID" value="VXB92044.1"/>
    <property type="molecule type" value="Genomic_DNA"/>
</dbReference>
<dbReference type="InterPro" id="IPR032331">
    <property type="entry name" value="DUF4856"/>
</dbReference>
<proteinExistence type="predicted"/>
<organism evidence="1 2">
    <name type="scientific">Maribacter litoralis</name>
    <dbReference type="NCBI Taxonomy" id="2059726"/>
    <lineage>
        <taxon>Bacteria</taxon>
        <taxon>Pseudomonadati</taxon>
        <taxon>Bacteroidota</taxon>
        <taxon>Flavobacteriia</taxon>
        <taxon>Flavobacteriales</taxon>
        <taxon>Flavobacteriaceae</taxon>
        <taxon>Maribacter</taxon>
    </lineage>
</organism>